<keyword evidence="2" id="KW-0732">Signal</keyword>
<protein>
    <submittedName>
        <fullName evidence="3">Uncharacterized protein</fullName>
    </submittedName>
</protein>
<dbReference type="AlphaFoldDB" id="A0A7S3NR81"/>
<accession>A0A7S3NR81</accession>
<evidence type="ECO:0000256" key="2">
    <source>
        <dbReference type="SAM" id="SignalP"/>
    </source>
</evidence>
<feature type="signal peptide" evidence="2">
    <location>
        <begin position="1"/>
        <end position="21"/>
    </location>
</feature>
<feature type="region of interest" description="Disordered" evidence="1">
    <location>
        <begin position="30"/>
        <end position="62"/>
    </location>
</feature>
<feature type="region of interest" description="Disordered" evidence="1">
    <location>
        <begin position="157"/>
        <end position="179"/>
    </location>
</feature>
<feature type="chain" id="PRO_5031192553" evidence="2">
    <location>
        <begin position="22"/>
        <end position="179"/>
    </location>
</feature>
<dbReference type="EMBL" id="HBIJ01022779">
    <property type="protein sequence ID" value="CAE0374119.1"/>
    <property type="molecule type" value="Transcribed_RNA"/>
</dbReference>
<evidence type="ECO:0000256" key="1">
    <source>
        <dbReference type="SAM" id="MobiDB-lite"/>
    </source>
</evidence>
<organism evidence="3">
    <name type="scientific">Aureoumbra lagunensis</name>
    <dbReference type="NCBI Taxonomy" id="44058"/>
    <lineage>
        <taxon>Eukaryota</taxon>
        <taxon>Sar</taxon>
        <taxon>Stramenopiles</taxon>
        <taxon>Ochrophyta</taxon>
        <taxon>Pelagophyceae</taxon>
        <taxon>Pelagomonadales</taxon>
        <taxon>Aureoumbra</taxon>
    </lineage>
</organism>
<name>A0A7S3NR81_9STRA</name>
<proteinExistence type="predicted"/>
<evidence type="ECO:0000313" key="3">
    <source>
        <dbReference type="EMBL" id="CAE0374119.1"/>
    </source>
</evidence>
<gene>
    <name evidence="3" type="ORF">ALAG00032_LOCUS14922</name>
</gene>
<reference evidence="3" key="1">
    <citation type="submission" date="2021-01" db="EMBL/GenBank/DDBJ databases">
        <authorList>
            <person name="Corre E."/>
            <person name="Pelletier E."/>
            <person name="Niang G."/>
            <person name="Scheremetjew M."/>
            <person name="Finn R."/>
            <person name="Kale V."/>
            <person name="Holt S."/>
            <person name="Cochrane G."/>
            <person name="Meng A."/>
            <person name="Brown T."/>
            <person name="Cohen L."/>
        </authorList>
    </citation>
    <scope>NUCLEOTIDE SEQUENCE</scope>
    <source>
        <strain evidence="3">CCMP1510</strain>
    </source>
</reference>
<feature type="compositionally biased region" description="Basic and acidic residues" evidence="1">
    <location>
        <begin position="33"/>
        <end position="47"/>
    </location>
</feature>
<sequence>MVLKLSFTVMIVLLTNHVGQALRVSSMLMSTTTRERTKNPPKWKEGVRTGPAGDSNSKKNPSRFEYLIDEDARRDAENFHILMMGTTFDKPRMSVSYAAGALCLVLSMPEPEAIEHSNFAAEQGMSNLGTWPRDQCLRYGEQLESRDISVRVVPGVRGKQSWQGNPANANPEGLQPAEE</sequence>